<reference evidence="5 6" key="1">
    <citation type="submission" date="2020-08" db="EMBL/GenBank/DDBJ databases">
        <title>Genome public.</title>
        <authorList>
            <person name="Liu C."/>
            <person name="Sun Q."/>
        </authorList>
    </citation>
    <scope>NUCLEOTIDE SEQUENCE [LARGE SCALE GENOMIC DNA]</scope>
    <source>
        <strain evidence="5 6">NSJ-10</strain>
    </source>
</reference>
<keyword evidence="1" id="KW-0378">Hydrolase</keyword>
<keyword evidence="4" id="KW-0472">Membrane</keyword>
<keyword evidence="6" id="KW-1185">Reference proteome</keyword>
<dbReference type="Pfam" id="PF04203">
    <property type="entry name" value="Sortase"/>
    <property type="match status" value="1"/>
</dbReference>
<proteinExistence type="predicted"/>
<feature type="active site" description="Acyl-thioester intermediate" evidence="2">
    <location>
        <position position="274"/>
    </location>
</feature>
<dbReference type="RefSeq" id="WP_186847550.1">
    <property type="nucleotide sequence ID" value="NZ_JACOOX010000003.1"/>
</dbReference>
<feature type="compositionally biased region" description="Basic and acidic residues" evidence="3">
    <location>
        <begin position="1"/>
        <end position="24"/>
    </location>
</feature>
<evidence type="ECO:0000313" key="6">
    <source>
        <dbReference type="Proteomes" id="UP000615234"/>
    </source>
</evidence>
<organism evidence="5 6">
    <name type="scientific">Coprococcus hominis</name>
    <name type="common">ex Liu et al. 2022</name>
    <dbReference type="NCBI Taxonomy" id="2763039"/>
    <lineage>
        <taxon>Bacteria</taxon>
        <taxon>Bacillati</taxon>
        <taxon>Bacillota</taxon>
        <taxon>Clostridia</taxon>
        <taxon>Lachnospirales</taxon>
        <taxon>Lachnospiraceae</taxon>
        <taxon>Coprococcus</taxon>
    </lineage>
</organism>
<gene>
    <name evidence="5" type="ORF">H8S09_06235</name>
</gene>
<dbReference type="Gene3D" id="2.40.260.10">
    <property type="entry name" value="Sortase"/>
    <property type="match status" value="1"/>
</dbReference>
<feature type="active site" description="Proton donor/acceptor" evidence="2">
    <location>
        <position position="173"/>
    </location>
</feature>
<accession>A0A8I0AP67</accession>
<name>A0A8I0AP67_9FIRM</name>
<feature type="transmembrane region" description="Helical" evidence="4">
    <location>
        <begin position="35"/>
        <end position="60"/>
    </location>
</feature>
<feature type="region of interest" description="Disordered" evidence="3">
    <location>
        <begin position="1"/>
        <end position="28"/>
    </location>
</feature>
<dbReference type="CDD" id="cd05826">
    <property type="entry name" value="Sortase_B"/>
    <property type="match status" value="1"/>
</dbReference>
<comment type="caution">
    <text evidence="5">The sequence shown here is derived from an EMBL/GenBank/DDBJ whole genome shotgun (WGS) entry which is preliminary data.</text>
</comment>
<dbReference type="AlphaFoldDB" id="A0A8I0AP67"/>
<dbReference type="InterPro" id="IPR005754">
    <property type="entry name" value="Sortase"/>
</dbReference>
<keyword evidence="4" id="KW-0812">Transmembrane</keyword>
<dbReference type="InterPro" id="IPR023365">
    <property type="entry name" value="Sortase_dom-sf"/>
</dbReference>
<dbReference type="EMBL" id="JACOOX010000003">
    <property type="protein sequence ID" value="MBC5662495.1"/>
    <property type="molecule type" value="Genomic_DNA"/>
</dbReference>
<evidence type="ECO:0000256" key="3">
    <source>
        <dbReference type="SAM" id="MobiDB-lite"/>
    </source>
</evidence>
<dbReference type="GO" id="GO:0016787">
    <property type="term" value="F:hydrolase activity"/>
    <property type="evidence" value="ECO:0007669"/>
    <property type="project" value="UniProtKB-KW"/>
</dbReference>
<evidence type="ECO:0000256" key="1">
    <source>
        <dbReference type="ARBA" id="ARBA00022801"/>
    </source>
</evidence>
<protein>
    <submittedName>
        <fullName evidence="5">Class B sortase</fullName>
    </submittedName>
</protein>
<dbReference type="SUPFAM" id="SSF63817">
    <property type="entry name" value="Sortase"/>
    <property type="match status" value="1"/>
</dbReference>
<evidence type="ECO:0000313" key="5">
    <source>
        <dbReference type="EMBL" id="MBC5662495.1"/>
    </source>
</evidence>
<evidence type="ECO:0000256" key="4">
    <source>
        <dbReference type="SAM" id="Phobius"/>
    </source>
</evidence>
<keyword evidence="4" id="KW-1133">Transmembrane helix</keyword>
<dbReference type="Proteomes" id="UP000615234">
    <property type="component" value="Unassembled WGS sequence"/>
</dbReference>
<sequence>MNGLTDRKETDNREMATQNNDHENSSQSGRKKNGILLNLILAVCVLVFLGCGCYLGVYFFTSRQAESAFTEIKLKVEQDNCTEETGKPVYTTVQERKVYKKYASVYEENTDFVGWLYIYGTRIDYPVMYTPENEEYYIHRNFQGDYSAAGTLFAAANCSPTGKVSDNVIIYGHNMKAGTMFHDLLKYEDEDFYKEHQTIIFDTLDGPGTYTVIAAFYTKAYPEGDTEHYNIYDFADAGSKEKFDDYVSRVKANTPYTIEETASYGDKLLTLSTCAYHTEDGRFVVVAKKIGNNSRLQ</sequence>
<dbReference type="InterPro" id="IPR009835">
    <property type="entry name" value="SrtB"/>
</dbReference>
<evidence type="ECO:0000256" key="2">
    <source>
        <dbReference type="PIRSR" id="PIRSR605754-1"/>
    </source>
</evidence>